<accession>A0A327NCZ5</accession>
<reference evidence="3 4" key="1">
    <citation type="submission" date="2018-06" db="EMBL/GenBank/DDBJ databases">
        <title>Spirosoma sp. HMF3257 Genome sequencing and assembly.</title>
        <authorList>
            <person name="Kang H."/>
            <person name="Cha I."/>
            <person name="Kim H."/>
            <person name="Kang J."/>
            <person name="Joh K."/>
        </authorList>
    </citation>
    <scope>NUCLEOTIDE SEQUENCE [LARGE SCALE GENOMIC DNA]</scope>
    <source>
        <strain evidence="3 4">HMF3257</strain>
    </source>
</reference>
<evidence type="ECO:0000313" key="4">
    <source>
        <dbReference type="Proteomes" id="UP000249016"/>
    </source>
</evidence>
<keyword evidence="1" id="KW-0732">Signal</keyword>
<evidence type="ECO:0000259" key="2">
    <source>
        <dbReference type="Pfam" id="PF14289"/>
    </source>
</evidence>
<evidence type="ECO:0000256" key="1">
    <source>
        <dbReference type="SAM" id="SignalP"/>
    </source>
</evidence>
<feature type="chain" id="PRO_5016245258" description="DUF4369 domain-containing protein" evidence="1">
    <location>
        <begin position="20"/>
        <end position="231"/>
    </location>
</feature>
<name>A0A327NCZ5_9BACT</name>
<dbReference type="Pfam" id="PF14289">
    <property type="entry name" value="DUF4369"/>
    <property type="match status" value="1"/>
</dbReference>
<protein>
    <recommendedName>
        <fullName evidence="2">DUF4369 domain-containing protein</fullName>
    </recommendedName>
</protein>
<comment type="caution">
    <text evidence="3">The sequence shown here is derived from an EMBL/GenBank/DDBJ whole genome shotgun (WGS) entry which is preliminary data.</text>
</comment>
<dbReference type="InterPro" id="IPR025380">
    <property type="entry name" value="DUF4369"/>
</dbReference>
<dbReference type="AlphaFoldDB" id="A0A327NCZ5"/>
<feature type="signal peptide" evidence="1">
    <location>
        <begin position="1"/>
        <end position="19"/>
    </location>
</feature>
<keyword evidence="4" id="KW-1185">Reference proteome</keyword>
<evidence type="ECO:0000313" key="3">
    <source>
        <dbReference type="EMBL" id="RAI72942.1"/>
    </source>
</evidence>
<proteinExistence type="predicted"/>
<dbReference type="EMBL" id="QLII01000004">
    <property type="protein sequence ID" value="RAI72942.1"/>
    <property type="molecule type" value="Genomic_DNA"/>
</dbReference>
<sequence length="231" mass="26741">MRIPLMLLILPCFVASSIAQPSMTIRGKTGDLQSNKVYLFFVNPARSDTTLVDSATVTRQQFSFRKSLQEPKQAFIVLKNHSEKVSFIWDNNIEVKLNERSLTTSAVINSIATSDWYDFIAGIDTTYEQEVVAFKKQKAAIRQMPKKSVVYDSSRVINFALTGVNLTKVRWQQFVKFRERHPLSWVNLYLLCWYRLELGRAAVHYEMIKLPAHLKESVLYRQLDLALQEMN</sequence>
<gene>
    <name evidence="3" type="ORF">HMF3257_38735</name>
</gene>
<dbReference type="Proteomes" id="UP000249016">
    <property type="component" value="Unassembled WGS sequence"/>
</dbReference>
<feature type="domain" description="DUF4369" evidence="2">
    <location>
        <begin position="23"/>
        <end position="102"/>
    </location>
</feature>
<organism evidence="3 4">
    <name type="scientific">Spirosoma telluris</name>
    <dbReference type="NCBI Taxonomy" id="2183553"/>
    <lineage>
        <taxon>Bacteria</taxon>
        <taxon>Pseudomonadati</taxon>
        <taxon>Bacteroidota</taxon>
        <taxon>Cytophagia</taxon>
        <taxon>Cytophagales</taxon>
        <taxon>Cytophagaceae</taxon>
        <taxon>Spirosoma</taxon>
    </lineage>
</organism>